<evidence type="ECO:0000313" key="8">
    <source>
        <dbReference type="EMBL" id="KPA86097.1"/>
    </source>
</evidence>
<dbReference type="InterPro" id="IPR038633">
    <property type="entry name" value="Rpn13/ADRM1_Pru_sf"/>
</dbReference>
<dbReference type="InterPro" id="IPR038108">
    <property type="entry name" value="RPN13_DEUBAD_sf"/>
</dbReference>
<dbReference type="Proteomes" id="UP000037923">
    <property type="component" value="Unassembled WGS sequence"/>
</dbReference>
<dbReference type="EMBL" id="LGTL01000001">
    <property type="protein sequence ID" value="KPA86097.1"/>
    <property type="molecule type" value="Genomic_DNA"/>
</dbReference>
<dbReference type="GO" id="GO:0008541">
    <property type="term" value="C:proteasome regulatory particle, lid subcomplex"/>
    <property type="evidence" value="ECO:0007669"/>
    <property type="project" value="TreeGrafter"/>
</dbReference>
<dbReference type="Gene3D" id="2.30.29.70">
    <property type="entry name" value="Proteasomal ubiquitin receptor Rpn13/ADRM1"/>
    <property type="match status" value="1"/>
</dbReference>
<reference evidence="8 9" key="1">
    <citation type="submission" date="2015-07" db="EMBL/GenBank/DDBJ databases">
        <title>High-quality genome of monoxenous trypanosomatid Leptomonas pyrrhocoris.</title>
        <authorList>
            <person name="Flegontov P."/>
            <person name="Butenko A."/>
            <person name="Firsov S."/>
            <person name="Vlcek C."/>
            <person name="Logacheva M.D."/>
            <person name="Field M."/>
            <person name="Filatov D."/>
            <person name="Flegontova O."/>
            <person name="Gerasimov E."/>
            <person name="Jackson A.P."/>
            <person name="Kelly S."/>
            <person name="Opperdoes F."/>
            <person name="O'Reilly A."/>
            <person name="Votypka J."/>
            <person name="Yurchenko V."/>
            <person name="Lukes J."/>
        </authorList>
    </citation>
    <scope>NUCLEOTIDE SEQUENCE [LARGE SCALE GENOMIC DNA]</scope>
    <source>
        <strain evidence="8">H10</strain>
    </source>
</reference>
<dbReference type="RefSeq" id="XP_015664536.1">
    <property type="nucleotide sequence ID" value="XM_015796528.1"/>
</dbReference>
<dbReference type="PROSITE" id="PS51917">
    <property type="entry name" value="PRU"/>
    <property type="match status" value="1"/>
</dbReference>
<evidence type="ECO:0000256" key="1">
    <source>
        <dbReference type="ARBA" id="ARBA00004123"/>
    </source>
</evidence>
<dbReference type="GeneID" id="26900658"/>
<evidence type="ECO:0000256" key="5">
    <source>
        <dbReference type="ARBA" id="ARBA00023242"/>
    </source>
</evidence>
<dbReference type="Gene3D" id="1.10.2020.20">
    <property type="match status" value="1"/>
</dbReference>
<evidence type="ECO:0000313" key="9">
    <source>
        <dbReference type="Proteomes" id="UP000037923"/>
    </source>
</evidence>
<evidence type="ECO:0000256" key="4">
    <source>
        <dbReference type="ARBA" id="ARBA00022942"/>
    </source>
</evidence>
<evidence type="ECO:0000259" key="7">
    <source>
        <dbReference type="PROSITE" id="PS51917"/>
    </source>
</evidence>
<dbReference type="GO" id="GO:0005737">
    <property type="term" value="C:cytoplasm"/>
    <property type="evidence" value="ECO:0007669"/>
    <property type="project" value="UniProtKB-SubCell"/>
</dbReference>
<keyword evidence="9" id="KW-1185">Reference proteome</keyword>
<comment type="subcellular location">
    <subcellularLocation>
        <location evidence="2">Cytoplasm</location>
    </subcellularLocation>
    <subcellularLocation>
        <location evidence="1">Nucleus</location>
    </subcellularLocation>
</comment>
<dbReference type="PROSITE" id="PS51916">
    <property type="entry name" value="DEUBAD"/>
    <property type="match status" value="1"/>
</dbReference>
<dbReference type="Pfam" id="PF16550">
    <property type="entry name" value="RPN13_C"/>
    <property type="match status" value="1"/>
</dbReference>
<sequence length="248" mass="27208">MIPPPTFAKQPDLQFRAGRMKYANGILTADKRKGYVSFFSAGPNAVELVWGSNTELAPALRLPRGKTNVKFVEQCKTGRVLLFEVNEGGEKKLHFYWLQEKSEEKDSAYLMSLEQMLAERPPVTNKPTIALEDFKKILASVSKSKKDIALTDVLSSSIVTEELNSEPALYRAKLGPHLPQGVDSSSNLLPQVKNPQVSQAAAMLQAALQDPPTYKQLCSSFGVPETEANGGVLAFLNGIIKATKETKK</sequence>
<dbReference type="OMA" id="PTFAKQP"/>
<dbReference type="InterPro" id="IPR006773">
    <property type="entry name" value="Rpn13/ADRM1"/>
</dbReference>
<dbReference type="AlphaFoldDB" id="A0A0M9GAC3"/>
<dbReference type="InterPro" id="IPR032368">
    <property type="entry name" value="RPN13_DEUBAD"/>
</dbReference>
<dbReference type="GO" id="GO:0061133">
    <property type="term" value="F:endopeptidase activator activity"/>
    <property type="evidence" value="ECO:0007669"/>
    <property type="project" value="TreeGrafter"/>
</dbReference>
<dbReference type="VEuPathDB" id="TriTrypDB:LpyrH10_01_3600"/>
<feature type="domain" description="DEUBAD" evidence="6">
    <location>
        <begin position="140"/>
        <end position="248"/>
    </location>
</feature>
<keyword evidence="3" id="KW-0963">Cytoplasm</keyword>
<evidence type="ECO:0000256" key="3">
    <source>
        <dbReference type="ARBA" id="ARBA00022490"/>
    </source>
</evidence>
<dbReference type="InterPro" id="IPR044868">
    <property type="entry name" value="Rpn13/ADRM1_Pru"/>
</dbReference>
<keyword evidence="4" id="KW-0647">Proteasome</keyword>
<accession>A0A0M9GAC3</accession>
<feature type="domain" description="Pru" evidence="7">
    <location>
        <begin position="7"/>
        <end position="120"/>
    </location>
</feature>
<name>A0A0M9GAC3_LEPPY</name>
<protein>
    <submittedName>
        <fullName evidence="8">Uncharacterized protein</fullName>
    </submittedName>
</protein>
<dbReference type="Pfam" id="PF04683">
    <property type="entry name" value="Rpn13_ADRM1_Pru"/>
    <property type="match status" value="1"/>
</dbReference>
<dbReference type="GO" id="GO:0005634">
    <property type="term" value="C:nucleus"/>
    <property type="evidence" value="ECO:0007669"/>
    <property type="project" value="UniProtKB-SubCell"/>
</dbReference>
<comment type="caution">
    <text evidence="8">The sequence shown here is derived from an EMBL/GenBank/DDBJ whole genome shotgun (WGS) entry which is preliminary data.</text>
</comment>
<organism evidence="8 9">
    <name type="scientific">Leptomonas pyrrhocoris</name>
    <name type="common">Firebug parasite</name>
    <dbReference type="NCBI Taxonomy" id="157538"/>
    <lineage>
        <taxon>Eukaryota</taxon>
        <taxon>Discoba</taxon>
        <taxon>Euglenozoa</taxon>
        <taxon>Kinetoplastea</taxon>
        <taxon>Metakinetoplastina</taxon>
        <taxon>Trypanosomatida</taxon>
        <taxon>Trypanosomatidae</taxon>
        <taxon>Leishmaniinae</taxon>
        <taxon>Leptomonas</taxon>
    </lineage>
</organism>
<dbReference type="InterPro" id="IPR044867">
    <property type="entry name" value="DEUBAD_dom"/>
</dbReference>
<dbReference type="GO" id="GO:0070628">
    <property type="term" value="F:proteasome binding"/>
    <property type="evidence" value="ECO:0007669"/>
    <property type="project" value="TreeGrafter"/>
</dbReference>
<evidence type="ECO:0000259" key="6">
    <source>
        <dbReference type="PROSITE" id="PS51916"/>
    </source>
</evidence>
<evidence type="ECO:0000256" key="2">
    <source>
        <dbReference type="ARBA" id="ARBA00004496"/>
    </source>
</evidence>
<dbReference type="PANTHER" id="PTHR12225">
    <property type="entry name" value="ADHESION REGULATING MOLECULE 1 110 KDA CELL MEMBRANE GLYCOPROTEIN"/>
    <property type="match status" value="1"/>
</dbReference>
<keyword evidence="5" id="KW-0539">Nucleus</keyword>
<dbReference type="OrthoDB" id="340431at2759"/>
<dbReference type="PANTHER" id="PTHR12225:SF0">
    <property type="entry name" value="PROTEASOMAL UBIQUITIN RECEPTOR ADRM1"/>
    <property type="match status" value="1"/>
</dbReference>
<proteinExistence type="predicted"/>
<gene>
    <name evidence="8" type="ORF">ABB37_00360</name>
</gene>